<name>A0ACB8B625_9AGAM</name>
<gene>
    <name evidence="1" type="ORF">BV22DRAFT_1039603</name>
</gene>
<proteinExistence type="predicted"/>
<protein>
    <submittedName>
        <fullName evidence="1">Uncharacterized protein</fullName>
    </submittedName>
</protein>
<accession>A0ACB8B625</accession>
<reference evidence="1" key="1">
    <citation type="journal article" date="2021" name="New Phytol.">
        <title>Evolutionary innovations through gain and loss of genes in the ectomycorrhizal Boletales.</title>
        <authorList>
            <person name="Wu G."/>
            <person name="Miyauchi S."/>
            <person name="Morin E."/>
            <person name="Kuo A."/>
            <person name="Drula E."/>
            <person name="Varga T."/>
            <person name="Kohler A."/>
            <person name="Feng B."/>
            <person name="Cao Y."/>
            <person name="Lipzen A."/>
            <person name="Daum C."/>
            <person name="Hundley H."/>
            <person name="Pangilinan J."/>
            <person name="Johnson J."/>
            <person name="Barry K."/>
            <person name="LaButti K."/>
            <person name="Ng V."/>
            <person name="Ahrendt S."/>
            <person name="Min B."/>
            <person name="Choi I.G."/>
            <person name="Park H."/>
            <person name="Plett J.M."/>
            <person name="Magnuson J."/>
            <person name="Spatafora J.W."/>
            <person name="Nagy L.G."/>
            <person name="Henrissat B."/>
            <person name="Grigoriev I.V."/>
            <person name="Yang Z.L."/>
            <person name="Xu J."/>
            <person name="Martin F.M."/>
        </authorList>
    </citation>
    <scope>NUCLEOTIDE SEQUENCE</scope>
    <source>
        <strain evidence="1">KUC20120723A-06</strain>
    </source>
</reference>
<dbReference type="EMBL" id="MU266567">
    <property type="protein sequence ID" value="KAH7920643.1"/>
    <property type="molecule type" value="Genomic_DNA"/>
</dbReference>
<evidence type="ECO:0000313" key="2">
    <source>
        <dbReference type="Proteomes" id="UP000790709"/>
    </source>
</evidence>
<keyword evidence="2" id="KW-1185">Reference proteome</keyword>
<sequence>MHYLSRTWFSSMRMWCLRPTSLLSTSGGDMISELHAECSDGVLFTETRCLNRGAEGPLKGPEEKYKPACVLSRRPLLCVGDDMH</sequence>
<organism evidence="1 2">
    <name type="scientific">Leucogyrophana mollusca</name>
    <dbReference type="NCBI Taxonomy" id="85980"/>
    <lineage>
        <taxon>Eukaryota</taxon>
        <taxon>Fungi</taxon>
        <taxon>Dikarya</taxon>
        <taxon>Basidiomycota</taxon>
        <taxon>Agaricomycotina</taxon>
        <taxon>Agaricomycetes</taxon>
        <taxon>Agaricomycetidae</taxon>
        <taxon>Boletales</taxon>
        <taxon>Boletales incertae sedis</taxon>
        <taxon>Leucogyrophana</taxon>
    </lineage>
</organism>
<comment type="caution">
    <text evidence="1">The sequence shown here is derived from an EMBL/GenBank/DDBJ whole genome shotgun (WGS) entry which is preliminary data.</text>
</comment>
<evidence type="ECO:0000313" key="1">
    <source>
        <dbReference type="EMBL" id="KAH7920643.1"/>
    </source>
</evidence>
<dbReference type="Proteomes" id="UP000790709">
    <property type="component" value="Unassembled WGS sequence"/>
</dbReference>